<keyword evidence="2" id="KW-1185">Reference proteome</keyword>
<evidence type="ECO:0008006" key="3">
    <source>
        <dbReference type="Google" id="ProtNLM"/>
    </source>
</evidence>
<evidence type="ECO:0000313" key="1">
    <source>
        <dbReference type="EMBL" id="MPC39555.1"/>
    </source>
</evidence>
<dbReference type="Proteomes" id="UP000324222">
    <property type="component" value="Unassembled WGS sequence"/>
</dbReference>
<sequence>MCNLAIRQHKDAMEPIFTQLNCEQFEQQIVPVEELVAILGILVLGSLAHVKLTEYWVTLYTTSGSSTSQHCRKKSLNFSWHSTMKGLRHLRWDASSPKPVEEV</sequence>
<dbReference type="EMBL" id="VSRR010004399">
    <property type="protein sequence ID" value="MPC39555.1"/>
    <property type="molecule type" value="Genomic_DNA"/>
</dbReference>
<organism evidence="1 2">
    <name type="scientific">Portunus trituberculatus</name>
    <name type="common">Swimming crab</name>
    <name type="synonym">Neptunus trituberculatus</name>
    <dbReference type="NCBI Taxonomy" id="210409"/>
    <lineage>
        <taxon>Eukaryota</taxon>
        <taxon>Metazoa</taxon>
        <taxon>Ecdysozoa</taxon>
        <taxon>Arthropoda</taxon>
        <taxon>Crustacea</taxon>
        <taxon>Multicrustacea</taxon>
        <taxon>Malacostraca</taxon>
        <taxon>Eumalacostraca</taxon>
        <taxon>Eucarida</taxon>
        <taxon>Decapoda</taxon>
        <taxon>Pleocyemata</taxon>
        <taxon>Brachyura</taxon>
        <taxon>Eubrachyura</taxon>
        <taxon>Portunoidea</taxon>
        <taxon>Portunidae</taxon>
        <taxon>Portuninae</taxon>
        <taxon>Portunus</taxon>
    </lineage>
</organism>
<reference evidence="1 2" key="1">
    <citation type="submission" date="2019-05" db="EMBL/GenBank/DDBJ databases">
        <title>Another draft genome of Portunus trituberculatus and its Hox gene families provides insights of decapod evolution.</title>
        <authorList>
            <person name="Jeong J.-H."/>
            <person name="Song I."/>
            <person name="Kim S."/>
            <person name="Choi T."/>
            <person name="Kim D."/>
            <person name="Ryu S."/>
            <person name="Kim W."/>
        </authorList>
    </citation>
    <scope>NUCLEOTIDE SEQUENCE [LARGE SCALE GENOMIC DNA]</scope>
    <source>
        <tissue evidence="1">Muscle</tissue>
    </source>
</reference>
<name>A0A5B7F1I5_PORTR</name>
<comment type="caution">
    <text evidence="1">The sequence shown here is derived from an EMBL/GenBank/DDBJ whole genome shotgun (WGS) entry which is preliminary data.</text>
</comment>
<dbReference type="AlphaFoldDB" id="A0A5B7F1I5"/>
<gene>
    <name evidence="1" type="ORF">E2C01_033094</name>
</gene>
<evidence type="ECO:0000313" key="2">
    <source>
        <dbReference type="Proteomes" id="UP000324222"/>
    </source>
</evidence>
<accession>A0A5B7F1I5</accession>
<proteinExistence type="predicted"/>
<protein>
    <recommendedName>
        <fullName evidence="3">PiggyBac transposable element-derived protein domain-containing protein</fullName>
    </recommendedName>
</protein>